<dbReference type="RefSeq" id="XP_049131423.1">
    <property type="nucleotide sequence ID" value="XM_049275466.1"/>
</dbReference>
<feature type="compositionally biased region" description="Polar residues" evidence="1">
    <location>
        <begin position="134"/>
        <end position="172"/>
    </location>
</feature>
<gene>
    <name evidence="2" type="ORF">ColSpa_09254</name>
</gene>
<sequence length="402" mass="44257">MDFLETVDTTVAQFNHFSGEESPLVVRHLLGEGYSAGIKTLEVRSREQEKEEANDKCPPVAQEIDQSTLQCEASATVSTAKQPSLFKNQTPVQLEIPKTPVFRQSAAPTPGQEYFADTPPSRTPRTPPMLRSSAPSLSDYSETVRSQSYAQQDNHVQPNKSKGPGLSSNEKSPAQVPLLRTPLVPRSNALSWSEPSQSARSQLYNQEITTIRSGNSSDSRDFNVSSFNLSPEVKQFQSTASDGPDELHLVNMRGLSWSPMTSPPASPLAPIIDMIDEDVVSTQIPSIQPASSVACQTPNEISETTVKHRGLNNCPPRTPPPRVSGKTNPRTSHRRTKGQNGRVRSYRPRQREASTRWSPVAPWSPGRKLSFNYDVQQRIAAATRGTRINNGLLNATVDYLDI</sequence>
<evidence type="ECO:0000256" key="1">
    <source>
        <dbReference type="SAM" id="MobiDB-lite"/>
    </source>
</evidence>
<protein>
    <submittedName>
        <fullName evidence="2">Uncharacterized protein</fullName>
    </submittedName>
</protein>
<proteinExistence type="predicted"/>
<dbReference type="GeneID" id="73330056"/>
<reference evidence="2 3" key="1">
    <citation type="submission" date="2022-03" db="EMBL/GenBank/DDBJ databases">
        <title>Genome data of Colletotrichum spp.</title>
        <authorList>
            <person name="Utami Y.D."/>
            <person name="Hiruma K."/>
        </authorList>
    </citation>
    <scope>NUCLEOTIDE SEQUENCE [LARGE SCALE GENOMIC DNA]</scope>
    <source>
        <strain evidence="2 3">MAFF 239500</strain>
    </source>
</reference>
<feature type="region of interest" description="Disordered" evidence="1">
    <location>
        <begin position="96"/>
        <end position="176"/>
    </location>
</feature>
<accession>A0AA37PB83</accession>
<name>A0AA37PB83_9PEZI</name>
<organism evidence="2 3">
    <name type="scientific">Colletotrichum spaethianum</name>
    <dbReference type="NCBI Taxonomy" id="700344"/>
    <lineage>
        <taxon>Eukaryota</taxon>
        <taxon>Fungi</taxon>
        <taxon>Dikarya</taxon>
        <taxon>Ascomycota</taxon>
        <taxon>Pezizomycotina</taxon>
        <taxon>Sordariomycetes</taxon>
        <taxon>Hypocreomycetidae</taxon>
        <taxon>Glomerellales</taxon>
        <taxon>Glomerellaceae</taxon>
        <taxon>Colletotrichum</taxon>
        <taxon>Colletotrichum spaethianum species complex</taxon>
    </lineage>
</organism>
<comment type="caution">
    <text evidence="2">The sequence shown here is derived from an EMBL/GenBank/DDBJ whole genome shotgun (WGS) entry which is preliminary data.</text>
</comment>
<evidence type="ECO:0000313" key="2">
    <source>
        <dbReference type="EMBL" id="GKT49073.1"/>
    </source>
</evidence>
<keyword evidence="3" id="KW-1185">Reference proteome</keyword>
<feature type="region of interest" description="Disordered" evidence="1">
    <location>
        <begin position="305"/>
        <end position="360"/>
    </location>
</feature>
<evidence type="ECO:0000313" key="3">
    <source>
        <dbReference type="Proteomes" id="UP001055115"/>
    </source>
</evidence>
<dbReference type="Proteomes" id="UP001055115">
    <property type="component" value="Unassembled WGS sequence"/>
</dbReference>
<dbReference type="EMBL" id="BQXU01000027">
    <property type="protein sequence ID" value="GKT49073.1"/>
    <property type="molecule type" value="Genomic_DNA"/>
</dbReference>
<dbReference type="AlphaFoldDB" id="A0AA37PB83"/>